<comment type="function">
    <text evidence="9 11">IGPS catalyzes the conversion of PRFAR and glutamine to IGP, AICAR and glutamate. The HisF subunit catalyzes the cyclization activity that produces IGP and AICAR from PRFAR using the ammonia provided by the HisH subunit.</text>
</comment>
<evidence type="ECO:0000256" key="8">
    <source>
        <dbReference type="ARBA" id="ARBA00023239"/>
    </source>
</evidence>
<evidence type="ECO:0000256" key="6">
    <source>
        <dbReference type="ARBA" id="ARBA00022605"/>
    </source>
</evidence>
<dbReference type="HOGENOM" id="CLU_048577_4_0_2"/>
<dbReference type="RefSeq" id="WP_048111492.1">
    <property type="nucleotide sequence ID" value="NZ_CP010070.1"/>
</dbReference>
<dbReference type="OrthoDB" id="6261at2157"/>
<dbReference type="PANTHER" id="PTHR21235:SF2">
    <property type="entry name" value="IMIDAZOLE GLYCEROL PHOSPHATE SYNTHASE HISHF"/>
    <property type="match status" value="1"/>
</dbReference>
<evidence type="ECO:0000256" key="3">
    <source>
        <dbReference type="ARBA" id="ARBA00009667"/>
    </source>
</evidence>
<dbReference type="CDD" id="cd04731">
    <property type="entry name" value="HisF"/>
    <property type="match status" value="1"/>
</dbReference>
<dbReference type="SUPFAM" id="SSF51366">
    <property type="entry name" value="Ribulose-phoshate binding barrel"/>
    <property type="match status" value="1"/>
</dbReference>
<organism evidence="13 14">
    <name type="scientific">Candidatus Methanoplasma termitum</name>
    <dbReference type="NCBI Taxonomy" id="1577791"/>
    <lineage>
        <taxon>Archaea</taxon>
        <taxon>Methanobacteriati</taxon>
        <taxon>Thermoplasmatota</taxon>
        <taxon>Thermoplasmata</taxon>
        <taxon>Methanomassiliicoccales</taxon>
        <taxon>Methanomassiliicoccaceae</taxon>
        <taxon>Candidatus Methanoplasma</taxon>
    </lineage>
</organism>
<dbReference type="InterPro" id="IPR006062">
    <property type="entry name" value="His_biosynth"/>
</dbReference>
<comment type="similarity">
    <text evidence="3 11 12">Belongs to the HisA/HisF family.</text>
</comment>
<dbReference type="KEGG" id="mear:Mpt1_c02370"/>
<comment type="pathway">
    <text evidence="2 11">Amino-acid biosynthesis; L-histidine biosynthesis; L-histidine from 5-phospho-alpha-D-ribose 1-diphosphate: step 5/9.</text>
</comment>
<dbReference type="NCBIfam" id="TIGR00735">
    <property type="entry name" value="hisF"/>
    <property type="match status" value="1"/>
</dbReference>
<dbReference type="GO" id="GO:0000105">
    <property type="term" value="P:L-histidine biosynthetic process"/>
    <property type="evidence" value="ECO:0007669"/>
    <property type="project" value="UniProtKB-UniRule"/>
</dbReference>
<dbReference type="AlphaFoldDB" id="A0A0A7LCY8"/>
<dbReference type="InterPro" id="IPR050064">
    <property type="entry name" value="IGPS_HisA/HisF"/>
</dbReference>
<keyword evidence="6 11" id="KW-0028">Amino-acid biosynthesis</keyword>
<evidence type="ECO:0000256" key="7">
    <source>
        <dbReference type="ARBA" id="ARBA00023102"/>
    </source>
</evidence>
<keyword evidence="8 11" id="KW-0456">Lyase</keyword>
<dbReference type="InterPro" id="IPR004651">
    <property type="entry name" value="HisF"/>
</dbReference>
<keyword evidence="5 11" id="KW-0963">Cytoplasm</keyword>
<evidence type="ECO:0000256" key="11">
    <source>
        <dbReference type="HAMAP-Rule" id="MF_01013"/>
    </source>
</evidence>
<dbReference type="EC" id="4.3.2.10" evidence="11"/>
<dbReference type="EMBL" id="CP010070">
    <property type="protein sequence ID" value="AIZ56137.1"/>
    <property type="molecule type" value="Genomic_DNA"/>
</dbReference>
<evidence type="ECO:0000256" key="12">
    <source>
        <dbReference type="RuleBase" id="RU003657"/>
    </source>
</evidence>
<evidence type="ECO:0000256" key="5">
    <source>
        <dbReference type="ARBA" id="ARBA00022490"/>
    </source>
</evidence>
<name>A0A0A7LCY8_9ARCH</name>
<evidence type="ECO:0000256" key="10">
    <source>
        <dbReference type="ARBA" id="ARBA00047838"/>
    </source>
</evidence>
<evidence type="ECO:0000313" key="13">
    <source>
        <dbReference type="EMBL" id="AIZ56137.1"/>
    </source>
</evidence>
<comment type="catalytic activity">
    <reaction evidence="10 11">
        <text>5-[(5-phospho-1-deoxy-D-ribulos-1-ylimino)methylamino]-1-(5-phospho-beta-D-ribosyl)imidazole-4-carboxamide + L-glutamine = D-erythro-1-(imidazol-4-yl)glycerol 3-phosphate + 5-amino-1-(5-phospho-beta-D-ribosyl)imidazole-4-carboxamide + L-glutamate + H(+)</text>
        <dbReference type="Rhea" id="RHEA:24793"/>
        <dbReference type="ChEBI" id="CHEBI:15378"/>
        <dbReference type="ChEBI" id="CHEBI:29985"/>
        <dbReference type="ChEBI" id="CHEBI:58278"/>
        <dbReference type="ChEBI" id="CHEBI:58359"/>
        <dbReference type="ChEBI" id="CHEBI:58475"/>
        <dbReference type="ChEBI" id="CHEBI:58525"/>
        <dbReference type="EC" id="4.3.2.10"/>
    </reaction>
</comment>
<reference evidence="13 14" key="1">
    <citation type="journal article" date="2014" name="Appl. Environ. Microbiol.">
        <title>Comparative Genome Analysis of 'Candidatus Methanoplasma termitum' Indicates a New Mode of Energy Metabolism in the Seventh Order of Methanogens.</title>
        <authorList>
            <person name="Lang K."/>
            <person name="Schuldes J."/>
            <person name="Klingl A."/>
            <person name="Poehlein A."/>
            <person name="Daniel R."/>
            <person name="Brune A."/>
        </authorList>
    </citation>
    <scope>NUCLEOTIDE SEQUENCE [LARGE SCALE GENOMIC DNA]</scope>
    <source>
        <strain evidence="14">Mpt1</strain>
    </source>
</reference>
<keyword evidence="7 11" id="KW-0368">Histidine biosynthesis</keyword>
<feature type="active site" evidence="11">
    <location>
        <position position="130"/>
    </location>
</feature>
<dbReference type="HAMAP" id="MF_01013">
    <property type="entry name" value="HisF"/>
    <property type="match status" value="1"/>
</dbReference>
<accession>A0A0A7LCY8</accession>
<feature type="active site" evidence="11">
    <location>
        <position position="11"/>
    </location>
</feature>
<dbReference type="InterPro" id="IPR013785">
    <property type="entry name" value="Aldolase_TIM"/>
</dbReference>
<dbReference type="GO" id="GO:0000107">
    <property type="term" value="F:imidazoleglycerol-phosphate synthase activity"/>
    <property type="evidence" value="ECO:0007669"/>
    <property type="project" value="UniProtKB-UniRule"/>
</dbReference>
<evidence type="ECO:0000256" key="1">
    <source>
        <dbReference type="ARBA" id="ARBA00004496"/>
    </source>
</evidence>
<dbReference type="FunFam" id="3.20.20.70:FF:000006">
    <property type="entry name" value="Imidazole glycerol phosphate synthase subunit HisF"/>
    <property type="match status" value="1"/>
</dbReference>
<comment type="subunit">
    <text evidence="4 11">Heterodimer of HisH and HisF.</text>
</comment>
<dbReference type="Gene3D" id="3.20.20.70">
    <property type="entry name" value="Aldolase class I"/>
    <property type="match status" value="1"/>
</dbReference>
<evidence type="ECO:0000313" key="14">
    <source>
        <dbReference type="Proteomes" id="UP000030787"/>
    </source>
</evidence>
<dbReference type="GeneID" id="24817910"/>
<dbReference type="UniPathway" id="UPA00031">
    <property type="reaction ID" value="UER00010"/>
</dbReference>
<evidence type="ECO:0000256" key="9">
    <source>
        <dbReference type="ARBA" id="ARBA00025475"/>
    </source>
</evidence>
<dbReference type="Pfam" id="PF00977">
    <property type="entry name" value="His_biosynth"/>
    <property type="match status" value="1"/>
</dbReference>
<dbReference type="STRING" id="1577791.Mpt1_c02370"/>
<proteinExistence type="inferred from homology"/>
<dbReference type="GO" id="GO:0005737">
    <property type="term" value="C:cytoplasm"/>
    <property type="evidence" value="ECO:0007669"/>
    <property type="project" value="UniProtKB-SubCell"/>
</dbReference>
<protein>
    <recommendedName>
        <fullName evidence="11">Imidazole glycerol phosphate synthase subunit HisF</fullName>
        <ecNumber evidence="11">4.3.2.10</ecNumber>
    </recommendedName>
    <alternativeName>
        <fullName evidence="11">IGP synthase cyclase subunit</fullName>
    </alternativeName>
    <alternativeName>
        <fullName evidence="11">IGP synthase subunit HisF</fullName>
    </alternativeName>
    <alternativeName>
        <fullName evidence="11">ImGP synthase subunit HisF</fullName>
        <shortName evidence="11">IGPS subunit HisF</shortName>
    </alternativeName>
</protein>
<dbReference type="InterPro" id="IPR011060">
    <property type="entry name" value="RibuloseP-bd_barrel"/>
</dbReference>
<keyword evidence="14" id="KW-1185">Reference proteome</keyword>
<dbReference type="Proteomes" id="UP000030787">
    <property type="component" value="Chromosome"/>
</dbReference>
<comment type="subcellular location">
    <subcellularLocation>
        <location evidence="1 11">Cytoplasm</location>
    </subcellularLocation>
</comment>
<evidence type="ECO:0000256" key="4">
    <source>
        <dbReference type="ARBA" id="ARBA00011152"/>
    </source>
</evidence>
<dbReference type="PANTHER" id="PTHR21235">
    <property type="entry name" value="IMIDAZOLE GLYCEROL PHOSPHATE SYNTHASE SUBUNIT HISF/H IGP SYNTHASE SUBUNIT HISF/H"/>
    <property type="match status" value="1"/>
</dbReference>
<sequence>MLKKRIIPCLDVKNGKVVKGINFMGMKDLGSPPDMAEEYSEQGADEVTFLDIAASLEYRQTTLDLVSVTAKRVFVPLTVGGGIRTANDMHDALKAGADKVSVNSAAISNPNVISESAERFGRQCVVVAIDAKKVGRHWEVFTHGGMKPSGLDAIDWAKKAEDLGAGEILLTSIDADGVKQGYDIPLTEVIADEVSIPVIASGGCGKIEDFYEVFSQTNVSAALAASVFHYKQVTVREVKEYLKDRGVPVR</sequence>
<evidence type="ECO:0000256" key="2">
    <source>
        <dbReference type="ARBA" id="ARBA00005091"/>
    </source>
</evidence>
<gene>
    <name evidence="13" type="primary">hisF1</name>
    <name evidence="11" type="synonym">hisF</name>
    <name evidence="13" type="ORF">Mpt1_c02370</name>
</gene>
<dbReference type="GO" id="GO:0016829">
    <property type="term" value="F:lyase activity"/>
    <property type="evidence" value="ECO:0007669"/>
    <property type="project" value="UniProtKB-KW"/>
</dbReference>